<dbReference type="EMBL" id="ML996567">
    <property type="protein sequence ID" value="KAF2761200.1"/>
    <property type="molecule type" value="Genomic_DNA"/>
</dbReference>
<comment type="catalytic activity">
    <reaction evidence="8">
        <text>L-threonyl-[protein] + ATP = O-phospho-L-threonyl-[protein] + ADP + H(+)</text>
        <dbReference type="Rhea" id="RHEA:46608"/>
        <dbReference type="Rhea" id="RHEA-COMP:11060"/>
        <dbReference type="Rhea" id="RHEA-COMP:11605"/>
        <dbReference type="ChEBI" id="CHEBI:15378"/>
        <dbReference type="ChEBI" id="CHEBI:30013"/>
        <dbReference type="ChEBI" id="CHEBI:30616"/>
        <dbReference type="ChEBI" id="CHEBI:61977"/>
        <dbReference type="ChEBI" id="CHEBI:456216"/>
        <dbReference type="EC" id="2.7.11.1"/>
    </reaction>
</comment>
<organism evidence="12 13">
    <name type="scientific">Pseudovirgaria hyperparasitica</name>
    <dbReference type="NCBI Taxonomy" id="470096"/>
    <lineage>
        <taxon>Eukaryota</taxon>
        <taxon>Fungi</taxon>
        <taxon>Dikarya</taxon>
        <taxon>Ascomycota</taxon>
        <taxon>Pezizomycotina</taxon>
        <taxon>Dothideomycetes</taxon>
        <taxon>Dothideomycetes incertae sedis</taxon>
        <taxon>Acrospermales</taxon>
        <taxon>Acrospermaceae</taxon>
        <taxon>Pseudovirgaria</taxon>
    </lineage>
</organism>
<dbReference type="Pfam" id="PF00069">
    <property type="entry name" value="Pkinase"/>
    <property type="match status" value="1"/>
</dbReference>
<evidence type="ECO:0000313" key="12">
    <source>
        <dbReference type="EMBL" id="KAF2761200.1"/>
    </source>
</evidence>
<evidence type="ECO:0000256" key="8">
    <source>
        <dbReference type="ARBA" id="ARBA00047899"/>
    </source>
</evidence>
<dbReference type="OrthoDB" id="4062651at2759"/>
<feature type="region of interest" description="Disordered" evidence="10">
    <location>
        <begin position="1"/>
        <end position="20"/>
    </location>
</feature>
<protein>
    <recommendedName>
        <fullName evidence="5">EKC/KEOPS complex subunit BUD32</fullName>
        <ecNumber evidence="3">2.7.11.1</ecNumber>
    </recommendedName>
    <alternativeName>
        <fullName evidence="6 7">Atypical Serine/threonine protein kinase BUD32</fullName>
    </alternativeName>
    <alternativeName>
        <fullName evidence="4">EKC/KEOPS complex subunit bud32</fullName>
    </alternativeName>
</protein>
<feature type="domain" description="Protein kinase" evidence="11">
    <location>
        <begin position="118"/>
        <end position="364"/>
    </location>
</feature>
<dbReference type="Gene3D" id="1.10.510.10">
    <property type="entry name" value="Transferase(Phosphotransferase) domain 1"/>
    <property type="match status" value="1"/>
</dbReference>
<evidence type="ECO:0000256" key="10">
    <source>
        <dbReference type="SAM" id="MobiDB-lite"/>
    </source>
</evidence>
<dbReference type="InterPro" id="IPR011009">
    <property type="entry name" value="Kinase-like_dom_sf"/>
</dbReference>
<evidence type="ECO:0000256" key="1">
    <source>
        <dbReference type="ARBA" id="ARBA00003747"/>
    </source>
</evidence>
<sequence length="408" mass="46775">MIKPNERFMSEGQGYFGSREDPNTETHCNVWDWDQLCMIKLKGTAKLFPPNEDVEVPILARMADLLSPEIRAVTVNDEGLIVETSRDPEEDDTMFIGYLPLSSYKFLHGCRQIQYSKLKELDRLGPGVDLCSYHDESGTLEKVVFKFNPIGKDLRLNMAWNEINLLATLSTHPNIVPFDRVVLDDVESRVVGFTVKYIPGGTLENPKIPFRFEWLKQLTELVDYLNLDWGVMHQDIAPRNLLIDPETQKLLLFDFNWAVCDTEDLSSGRDDVTGVIFTLYELITNDTHFTSIAHWERNVDVVQHMTDWPCKRELDADVTTLRKFLDEWVATRRSPGDLERFLNAPNQLELSKRPNPPDYNVPFPCGTTLEGETAWSTGPRGVQDAIGIGQFVFRWQRPPQSRLKGPDI</sequence>
<gene>
    <name evidence="12" type="ORF">EJ05DRAFT_256170</name>
</gene>
<dbReference type="PROSITE" id="PS50011">
    <property type="entry name" value="PROTEIN_KINASE_DOM"/>
    <property type="match status" value="1"/>
</dbReference>
<comment type="subunit">
    <text evidence="2">Component of the EKC/KEOPS complex composed of at least BUD32, CGI121, GON7, KAE1 and PCC1; the whole complex dimerizes.</text>
</comment>
<dbReference type="InterPro" id="IPR000719">
    <property type="entry name" value="Prot_kinase_dom"/>
</dbReference>
<comment type="function">
    <text evidence="1">Component of the EKC/KEOPS complex that is required for the formation of a threonylcarbamoyl group on adenosine at position 37 (t(6)A37) in tRNAs that read codons beginning with adenine. The complex is probably involved in the transfer of the threonylcarbamoyl moiety of threonylcarbamoyl-AMP (TC-AMP) to the N6 group of A37. BUD32 has ATPase activity in the context of the EKC/KEOPS complex and likely plays a supporting role to the catalytic subunit KAE1. The EKC/KEOPS complex also promotes both telomere uncapping and telomere elongation. The complex is required for efficient recruitment of transcriptional coactivators.</text>
</comment>
<dbReference type="GO" id="GO:0004674">
    <property type="term" value="F:protein serine/threonine kinase activity"/>
    <property type="evidence" value="ECO:0007669"/>
    <property type="project" value="UniProtKB-EC"/>
</dbReference>
<dbReference type="GeneID" id="54481268"/>
<evidence type="ECO:0000256" key="4">
    <source>
        <dbReference type="ARBA" id="ARBA00013948"/>
    </source>
</evidence>
<dbReference type="Proteomes" id="UP000799437">
    <property type="component" value="Unassembled WGS sequence"/>
</dbReference>
<dbReference type="SMART" id="SM00220">
    <property type="entry name" value="S_TKc"/>
    <property type="match status" value="1"/>
</dbReference>
<keyword evidence="13" id="KW-1185">Reference proteome</keyword>
<accession>A0A6A6WGM1</accession>
<evidence type="ECO:0000256" key="2">
    <source>
        <dbReference type="ARBA" id="ARBA00011534"/>
    </source>
</evidence>
<proteinExistence type="predicted"/>
<dbReference type="AlphaFoldDB" id="A0A6A6WGM1"/>
<reference evidence="12" key="1">
    <citation type="journal article" date="2020" name="Stud. Mycol.">
        <title>101 Dothideomycetes genomes: a test case for predicting lifestyles and emergence of pathogens.</title>
        <authorList>
            <person name="Haridas S."/>
            <person name="Albert R."/>
            <person name="Binder M."/>
            <person name="Bloem J."/>
            <person name="Labutti K."/>
            <person name="Salamov A."/>
            <person name="Andreopoulos B."/>
            <person name="Baker S."/>
            <person name="Barry K."/>
            <person name="Bills G."/>
            <person name="Bluhm B."/>
            <person name="Cannon C."/>
            <person name="Castanera R."/>
            <person name="Culley D."/>
            <person name="Daum C."/>
            <person name="Ezra D."/>
            <person name="Gonzalez J."/>
            <person name="Henrissat B."/>
            <person name="Kuo A."/>
            <person name="Liang C."/>
            <person name="Lipzen A."/>
            <person name="Lutzoni F."/>
            <person name="Magnuson J."/>
            <person name="Mondo S."/>
            <person name="Nolan M."/>
            <person name="Ohm R."/>
            <person name="Pangilinan J."/>
            <person name="Park H.-J."/>
            <person name="Ramirez L."/>
            <person name="Alfaro M."/>
            <person name="Sun H."/>
            <person name="Tritt A."/>
            <person name="Yoshinaga Y."/>
            <person name="Zwiers L.-H."/>
            <person name="Turgeon B."/>
            <person name="Goodwin S."/>
            <person name="Spatafora J."/>
            <person name="Crous P."/>
            <person name="Grigoriev I."/>
        </authorList>
    </citation>
    <scope>NUCLEOTIDE SEQUENCE</scope>
    <source>
        <strain evidence="12">CBS 121739</strain>
    </source>
</reference>
<evidence type="ECO:0000256" key="7">
    <source>
        <dbReference type="ARBA" id="ARBA00033194"/>
    </source>
</evidence>
<evidence type="ECO:0000256" key="6">
    <source>
        <dbReference type="ARBA" id="ARBA00030980"/>
    </source>
</evidence>
<evidence type="ECO:0000313" key="13">
    <source>
        <dbReference type="Proteomes" id="UP000799437"/>
    </source>
</evidence>
<dbReference type="InterPro" id="IPR008266">
    <property type="entry name" value="Tyr_kinase_AS"/>
</dbReference>
<evidence type="ECO:0000256" key="5">
    <source>
        <dbReference type="ARBA" id="ARBA00019973"/>
    </source>
</evidence>
<dbReference type="GO" id="GO:0005524">
    <property type="term" value="F:ATP binding"/>
    <property type="evidence" value="ECO:0007669"/>
    <property type="project" value="InterPro"/>
</dbReference>
<comment type="catalytic activity">
    <reaction evidence="9">
        <text>L-seryl-[protein] + ATP = O-phospho-L-seryl-[protein] + ADP + H(+)</text>
        <dbReference type="Rhea" id="RHEA:17989"/>
        <dbReference type="Rhea" id="RHEA-COMP:9863"/>
        <dbReference type="Rhea" id="RHEA-COMP:11604"/>
        <dbReference type="ChEBI" id="CHEBI:15378"/>
        <dbReference type="ChEBI" id="CHEBI:29999"/>
        <dbReference type="ChEBI" id="CHEBI:30616"/>
        <dbReference type="ChEBI" id="CHEBI:83421"/>
        <dbReference type="ChEBI" id="CHEBI:456216"/>
        <dbReference type="EC" id="2.7.11.1"/>
    </reaction>
</comment>
<dbReference type="SUPFAM" id="SSF56112">
    <property type="entry name" value="Protein kinase-like (PK-like)"/>
    <property type="match status" value="1"/>
</dbReference>
<evidence type="ECO:0000259" key="11">
    <source>
        <dbReference type="PROSITE" id="PS50011"/>
    </source>
</evidence>
<name>A0A6A6WGM1_9PEZI</name>
<dbReference type="EC" id="2.7.11.1" evidence="3"/>
<evidence type="ECO:0000256" key="9">
    <source>
        <dbReference type="ARBA" id="ARBA00048679"/>
    </source>
</evidence>
<dbReference type="RefSeq" id="XP_033603651.1">
    <property type="nucleotide sequence ID" value="XM_033740214.1"/>
</dbReference>
<dbReference type="PROSITE" id="PS00109">
    <property type="entry name" value="PROTEIN_KINASE_TYR"/>
    <property type="match status" value="1"/>
</dbReference>
<evidence type="ECO:0000256" key="3">
    <source>
        <dbReference type="ARBA" id="ARBA00012513"/>
    </source>
</evidence>